<dbReference type="InterPro" id="IPR023562">
    <property type="entry name" value="ClpP/TepA"/>
</dbReference>
<keyword evidence="2" id="KW-0378">Hydrolase</keyword>
<comment type="similarity">
    <text evidence="1">Belongs to the peptidase S14 family.</text>
</comment>
<dbReference type="PANTHER" id="PTHR10381:SF11">
    <property type="entry name" value="ATP-DEPENDENT CLP PROTEASE PROTEOLYTIC SUBUNIT, MITOCHONDRIAL"/>
    <property type="match status" value="1"/>
</dbReference>
<dbReference type="Pfam" id="PF00574">
    <property type="entry name" value="CLP_protease"/>
    <property type="match status" value="1"/>
</dbReference>
<name>A0A6J5PAC8_9CAUD</name>
<dbReference type="EMBL" id="LR796815">
    <property type="protein sequence ID" value="CAB4168137.1"/>
    <property type="molecule type" value="Genomic_DNA"/>
</dbReference>
<dbReference type="InterPro" id="IPR029045">
    <property type="entry name" value="ClpP/crotonase-like_dom_sf"/>
</dbReference>
<dbReference type="GO" id="GO:0004252">
    <property type="term" value="F:serine-type endopeptidase activity"/>
    <property type="evidence" value="ECO:0007669"/>
    <property type="project" value="InterPro"/>
</dbReference>
<dbReference type="GO" id="GO:0051117">
    <property type="term" value="F:ATPase binding"/>
    <property type="evidence" value="ECO:0007669"/>
    <property type="project" value="TreeGrafter"/>
</dbReference>
<dbReference type="Gene3D" id="3.90.226.10">
    <property type="entry name" value="2-enoyl-CoA Hydratase, Chain A, domain 1"/>
    <property type="match status" value="1"/>
</dbReference>
<dbReference type="GO" id="GO:0006515">
    <property type="term" value="P:protein quality control for misfolded or incompletely synthesized proteins"/>
    <property type="evidence" value="ECO:0007669"/>
    <property type="project" value="TreeGrafter"/>
</dbReference>
<evidence type="ECO:0000313" key="3">
    <source>
        <dbReference type="EMBL" id="CAB4170450.1"/>
    </source>
</evidence>
<dbReference type="PRINTS" id="PR00127">
    <property type="entry name" value="CLPPROTEASEP"/>
</dbReference>
<evidence type="ECO:0000313" key="2">
    <source>
        <dbReference type="EMBL" id="CAB4168137.1"/>
    </source>
</evidence>
<evidence type="ECO:0000256" key="1">
    <source>
        <dbReference type="ARBA" id="ARBA00007039"/>
    </source>
</evidence>
<dbReference type="EMBL" id="LR796944">
    <property type="protein sequence ID" value="CAB4176915.1"/>
    <property type="molecule type" value="Genomic_DNA"/>
</dbReference>
<sequence length="164" mass="18028">MEDISLPSCKDCIQWIIENNFAAEKATSLNLMICSPGGDMSAAFALIDIMKGSSIPINTIGIGEIASAGLLIFLSGQKGGRILTPNTSILSHQYSWGSSGKHHELISCGKEVDLIYKRMMNVYKKSTKLKEDEIKKLLLPPHDVWLDSKEALKYGICDVVKELN</sequence>
<keyword evidence="2" id="KW-0645">Protease</keyword>
<dbReference type="GO" id="GO:0009368">
    <property type="term" value="C:endopeptidase Clp complex"/>
    <property type="evidence" value="ECO:0007669"/>
    <property type="project" value="TreeGrafter"/>
</dbReference>
<evidence type="ECO:0000313" key="5">
    <source>
        <dbReference type="EMBL" id="CAB4222956.1"/>
    </source>
</evidence>
<dbReference type="EMBL" id="LR797534">
    <property type="protein sequence ID" value="CAB4222956.1"/>
    <property type="molecule type" value="Genomic_DNA"/>
</dbReference>
<dbReference type="SUPFAM" id="SSF52096">
    <property type="entry name" value="ClpP/crotonase"/>
    <property type="match status" value="1"/>
</dbReference>
<accession>A0A6J5PAC8</accession>
<reference evidence="2" key="1">
    <citation type="submission" date="2020-04" db="EMBL/GenBank/DDBJ databases">
        <authorList>
            <person name="Chiriac C."/>
            <person name="Salcher M."/>
            <person name="Ghai R."/>
            <person name="Kavagutti S V."/>
        </authorList>
    </citation>
    <scope>NUCLEOTIDE SEQUENCE</scope>
</reference>
<proteinExistence type="inferred from homology"/>
<dbReference type="InterPro" id="IPR001907">
    <property type="entry name" value="ClpP"/>
</dbReference>
<organism evidence="2">
    <name type="scientific">uncultured Caudovirales phage</name>
    <dbReference type="NCBI Taxonomy" id="2100421"/>
    <lineage>
        <taxon>Viruses</taxon>
        <taxon>Duplodnaviria</taxon>
        <taxon>Heunggongvirae</taxon>
        <taxon>Uroviricota</taxon>
        <taxon>Caudoviricetes</taxon>
        <taxon>Peduoviridae</taxon>
        <taxon>Maltschvirus</taxon>
        <taxon>Maltschvirus maltsch</taxon>
    </lineage>
</organism>
<protein>
    <submittedName>
        <fullName evidence="2">ClpP Protease subunit of ATP-dependent Clp proteases</fullName>
    </submittedName>
</protein>
<dbReference type="EMBL" id="LR796858">
    <property type="protein sequence ID" value="CAB4170450.1"/>
    <property type="molecule type" value="Genomic_DNA"/>
</dbReference>
<dbReference type="GO" id="GO:0004176">
    <property type="term" value="F:ATP-dependent peptidase activity"/>
    <property type="evidence" value="ECO:0007669"/>
    <property type="project" value="InterPro"/>
</dbReference>
<evidence type="ECO:0000313" key="4">
    <source>
        <dbReference type="EMBL" id="CAB4176915.1"/>
    </source>
</evidence>
<gene>
    <name evidence="5" type="ORF">UFOVP1666_20</name>
    <name evidence="2" type="ORF">UFOVP867_173</name>
    <name evidence="3" type="ORF">UFOVP913_25</name>
    <name evidence="4" type="ORF">UFOVP993_78</name>
</gene>
<dbReference type="PANTHER" id="PTHR10381">
    <property type="entry name" value="ATP-DEPENDENT CLP PROTEASE PROTEOLYTIC SUBUNIT"/>
    <property type="match status" value="1"/>
</dbReference>